<keyword evidence="3 4" id="KW-0290">Folate-binding</keyword>
<proteinExistence type="inferred from homology"/>
<feature type="binding site" evidence="4">
    <location>
        <position position="182"/>
    </location>
    <ligand>
        <name>folate</name>
        <dbReference type="ChEBI" id="CHEBI:62501"/>
    </ligand>
</feature>
<dbReference type="InterPro" id="IPR045179">
    <property type="entry name" value="YgfZ/GcvT"/>
</dbReference>
<evidence type="ECO:0000313" key="7">
    <source>
        <dbReference type="EMBL" id="RYU64472.1"/>
    </source>
</evidence>
<evidence type="ECO:0000313" key="6">
    <source>
        <dbReference type="EMBL" id="RYU52309.1"/>
    </source>
</evidence>
<evidence type="ECO:0000259" key="5">
    <source>
        <dbReference type="Pfam" id="PF21130"/>
    </source>
</evidence>
<dbReference type="NCBIfam" id="NF007110">
    <property type="entry name" value="PRK09559.1"/>
    <property type="match status" value="1"/>
</dbReference>
<protein>
    <recommendedName>
        <fullName evidence="4">tRNA-modifying protein YgfZ</fullName>
    </recommendedName>
</protein>
<dbReference type="Gene3D" id="3.30.70.1630">
    <property type="match status" value="1"/>
</dbReference>
<dbReference type="GO" id="GO:0005737">
    <property type="term" value="C:cytoplasm"/>
    <property type="evidence" value="ECO:0007669"/>
    <property type="project" value="UniProtKB-SubCell"/>
</dbReference>
<dbReference type="EMBL" id="SEZK01000009">
    <property type="protein sequence ID" value="RYU52309.1"/>
    <property type="molecule type" value="Genomic_DNA"/>
</dbReference>
<evidence type="ECO:0000313" key="9">
    <source>
        <dbReference type="Proteomes" id="UP000294166"/>
    </source>
</evidence>
<dbReference type="InterPro" id="IPR048451">
    <property type="entry name" value="YgfZ_barrel"/>
</dbReference>
<comment type="subcellular location">
    <subcellularLocation>
        <location evidence="4">Cytoplasm</location>
    </subcellularLocation>
</comment>
<dbReference type="NCBIfam" id="TIGR03317">
    <property type="entry name" value="ygfZ_signature"/>
    <property type="match status" value="1"/>
</dbReference>
<dbReference type="HAMAP" id="MF_01175">
    <property type="entry name" value="tRNA_modifying_YgfZ"/>
    <property type="match status" value="1"/>
</dbReference>
<dbReference type="FunFam" id="3.30.70.1400:FF:000002">
    <property type="entry name" value="tRNA-modifying protein YgfZ"/>
    <property type="match status" value="1"/>
</dbReference>
<organism evidence="6 8">
    <name type="scientific">Aliivibrio finisterrensis</name>
    <dbReference type="NCBI Taxonomy" id="511998"/>
    <lineage>
        <taxon>Bacteria</taxon>
        <taxon>Pseudomonadati</taxon>
        <taxon>Pseudomonadota</taxon>
        <taxon>Gammaproteobacteria</taxon>
        <taxon>Vibrionales</taxon>
        <taxon>Vibrionaceae</taxon>
        <taxon>Aliivibrio</taxon>
    </lineage>
</organism>
<comment type="caution">
    <text evidence="6">The sequence shown here is derived from an EMBL/GenBank/DDBJ whole genome shotgun (WGS) entry which is preliminary data.</text>
</comment>
<dbReference type="GO" id="GO:0005542">
    <property type="term" value="F:folic acid binding"/>
    <property type="evidence" value="ECO:0007669"/>
    <property type="project" value="UniProtKB-UniRule"/>
</dbReference>
<dbReference type="GO" id="GO:0009451">
    <property type="term" value="P:RNA modification"/>
    <property type="evidence" value="ECO:0007669"/>
    <property type="project" value="InterPro"/>
</dbReference>
<gene>
    <name evidence="6" type="primary">ygfZ</name>
    <name evidence="7" type="ORF">ERW53_09760</name>
    <name evidence="6" type="ORF">ERW57_07385</name>
</gene>
<dbReference type="SUPFAM" id="SSF103025">
    <property type="entry name" value="Folate-binding domain"/>
    <property type="match status" value="1"/>
</dbReference>
<evidence type="ECO:0000256" key="3">
    <source>
        <dbReference type="ARBA" id="ARBA00022954"/>
    </source>
</evidence>
<dbReference type="InterPro" id="IPR023758">
    <property type="entry name" value="tRNA-modifying_YgfZ"/>
</dbReference>
<keyword evidence="1 4" id="KW-0963">Cytoplasm</keyword>
<dbReference type="SUPFAM" id="SSF101790">
    <property type="entry name" value="Aminomethyltransferase beta-barrel domain"/>
    <property type="match status" value="1"/>
</dbReference>
<evidence type="ECO:0000256" key="4">
    <source>
        <dbReference type="HAMAP-Rule" id="MF_01175"/>
    </source>
</evidence>
<dbReference type="Pfam" id="PF21130">
    <property type="entry name" value="YgfZ_barrel"/>
    <property type="match status" value="1"/>
</dbReference>
<dbReference type="EMBL" id="SEZN01000015">
    <property type="protein sequence ID" value="RYU64472.1"/>
    <property type="molecule type" value="Genomic_DNA"/>
</dbReference>
<keyword evidence="2 4" id="KW-0819">tRNA processing</keyword>
<dbReference type="PANTHER" id="PTHR22602">
    <property type="entry name" value="TRANSFERASE CAF17, MITOCHONDRIAL-RELATED"/>
    <property type="match status" value="1"/>
</dbReference>
<dbReference type="PANTHER" id="PTHR22602:SF0">
    <property type="entry name" value="TRANSFERASE CAF17, MITOCHONDRIAL-RELATED"/>
    <property type="match status" value="1"/>
</dbReference>
<comment type="function">
    <text evidence="4">Folate-binding protein involved in regulating the level of ATP-DnaA and in the modification of some tRNAs. It is probably a key factor in regulatory networks that act via tRNA modification, such as initiation of chromosomal replication.</text>
</comment>
<dbReference type="Gene3D" id="2.40.30.160">
    <property type="match status" value="1"/>
</dbReference>
<dbReference type="AlphaFoldDB" id="A0A4Q5KWX1"/>
<sequence length="318" mass="35312">MMSTVFSTLSLNLNDPLPSFAISELTDWALITMVGNDKKSYLHGQVTCDVVALTQGEITFGGHCDAKGKLWSIFQLFHHNDGYALFQRKSAIETELTEIKKYAVFSKVDIEISNEVLLGLTGAAAEEWINEQTDSQESVRTCNFGTFAKIGKLQWLLVTTSEHKDTLMSSLTQAALCDESLWELYTIQQAHPQIDAALSNEHIPQALNLQAIDGISFKKGCYTGQETVARAKYRGMNKRAMYLVAGQSEQAPVAGDAIERSVGDNWRKGGTIVSSFRYQDGHTLALAILPNDLDSDTQFKLQDAIWEKMPLPYSLDDE</sequence>
<comment type="similarity">
    <text evidence="4">Belongs to the tRNA-modifying YgfZ family.</text>
</comment>
<dbReference type="InterPro" id="IPR017703">
    <property type="entry name" value="YgfZ/GCV_T_CS"/>
</dbReference>
<reference evidence="8 9" key="1">
    <citation type="submission" date="2019-02" db="EMBL/GenBank/DDBJ databases">
        <title>Genome sequences of Aliivibrio finisterrensis strains from farmed Atlantic salmon.</title>
        <authorList>
            <person name="Bowman J.P."/>
        </authorList>
    </citation>
    <scope>NUCLEOTIDE SEQUENCE [LARGE SCALE GENOMIC DNA]</scope>
    <source>
        <strain evidence="7 9">A21</strain>
        <strain evidence="6 8">A46</strain>
    </source>
</reference>
<evidence type="ECO:0000256" key="1">
    <source>
        <dbReference type="ARBA" id="ARBA00022490"/>
    </source>
</evidence>
<dbReference type="InterPro" id="IPR029043">
    <property type="entry name" value="GcvT/YgfZ_C"/>
</dbReference>
<dbReference type="GO" id="GO:0008033">
    <property type="term" value="P:tRNA processing"/>
    <property type="evidence" value="ECO:0007669"/>
    <property type="project" value="UniProtKB-UniRule"/>
</dbReference>
<keyword evidence="9" id="KW-1185">Reference proteome</keyword>
<evidence type="ECO:0000313" key="8">
    <source>
        <dbReference type="Proteomes" id="UP000294063"/>
    </source>
</evidence>
<dbReference type="Gene3D" id="3.30.70.1400">
    <property type="entry name" value="Aminomethyltransferase beta-barrel domains"/>
    <property type="match status" value="1"/>
</dbReference>
<dbReference type="RefSeq" id="WP_130047750.1">
    <property type="nucleotide sequence ID" value="NZ_SEZK01000009.1"/>
</dbReference>
<accession>A0A4Q5KWX1</accession>
<dbReference type="Proteomes" id="UP000294063">
    <property type="component" value="Unassembled WGS sequence"/>
</dbReference>
<dbReference type="GO" id="GO:0016226">
    <property type="term" value="P:iron-sulfur cluster assembly"/>
    <property type="evidence" value="ECO:0007669"/>
    <property type="project" value="TreeGrafter"/>
</dbReference>
<name>A0A4Q5KWX1_9GAMM</name>
<evidence type="ECO:0000256" key="2">
    <source>
        <dbReference type="ARBA" id="ARBA00022694"/>
    </source>
</evidence>
<feature type="domain" description="tRNA-modifying protein YgfZ-like beta-barrel" evidence="5">
    <location>
        <begin position="237"/>
        <end position="303"/>
    </location>
</feature>
<dbReference type="Proteomes" id="UP000294166">
    <property type="component" value="Unassembled WGS sequence"/>
</dbReference>
<feature type="binding site" evidence="4">
    <location>
        <position position="28"/>
    </location>
    <ligand>
        <name>folate</name>
        <dbReference type="ChEBI" id="CHEBI:62501"/>
    </ligand>
</feature>